<evidence type="ECO:0000313" key="3">
    <source>
        <dbReference type="Proteomes" id="UP000461730"/>
    </source>
</evidence>
<protein>
    <submittedName>
        <fullName evidence="2">DUF5007 domain-containing protein</fullName>
    </submittedName>
</protein>
<organism evidence="2 3">
    <name type="scientific">Chitinophaga tropicalis</name>
    <dbReference type="NCBI Taxonomy" id="2683588"/>
    <lineage>
        <taxon>Bacteria</taxon>
        <taxon>Pseudomonadati</taxon>
        <taxon>Bacteroidota</taxon>
        <taxon>Chitinophagia</taxon>
        <taxon>Chitinophagales</taxon>
        <taxon>Chitinophagaceae</taxon>
        <taxon>Chitinophaga</taxon>
    </lineage>
</organism>
<sequence length="347" mass="39791">MRSILTIYLLAFILVAACRKSAPDDLDYLSPRAVYNRNQFSPVLGRTTQFLQIFNTDNSSTPISFRILNVRYKKDGQPTTDLDQQVDVLAWKQAYTGEEKSIAEIESKRTLEKHPAWEIRPESGDFILWAEANATAMRYQPDSGYLFDVEASNTGGKNTYKNLSLMPLREQPYAPYEYDPVTGLHRATYPEPGDSSIFVLQYNHPGVYGIVDDGTGLGLKSDSVRVHFHKKGEGNSLTFKFMDKDSLPMNPTLFNLTPWDSLLHGFDKVMMKDAVSYQVAYPVPLIRYKTRYTNGDGSQAYVKFSFTRLGFGNIREIGVVDLYFNIYQKGDWEIIFYFRNNPRFRDE</sequence>
<gene>
    <name evidence="2" type="ORF">GO493_29775</name>
</gene>
<dbReference type="EMBL" id="WRXN01000027">
    <property type="protein sequence ID" value="MVT12479.1"/>
    <property type="molecule type" value="Genomic_DNA"/>
</dbReference>
<keyword evidence="1" id="KW-0732">Signal</keyword>
<feature type="signal peptide" evidence="1">
    <location>
        <begin position="1"/>
        <end position="22"/>
    </location>
</feature>
<dbReference type="Pfam" id="PF16398">
    <property type="entry name" value="DUF5007"/>
    <property type="match status" value="1"/>
</dbReference>
<dbReference type="PROSITE" id="PS51257">
    <property type="entry name" value="PROKAR_LIPOPROTEIN"/>
    <property type="match status" value="1"/>
</dbReference>
<reference evidence="2 3" key="1">
    <citation type="submission" date="2019-12" db="EMBL/GenBank/DDBJ databases">
        <title>Chitinophaga sp. strain ysch24 (GDMCC 1.1355), whole genome shotgun sequence.</title>
        <authorList>
            <person name="Zhang X."/>
        </authorList>
    </citation>
    <scope>NUCLEOTIDE SEQUENCE [LARGE SCALE GENOMIC DNA]</scope>
    <source>
        <strain evidence="3">ysch24</strain>
    </source>
</reference>
<evidence type="ECO:0000256" key="1">
    <source>
        <dbReference type="SAM" id="SignalP"/>
    </source>
</evidence>
<dbReference type="Proteomes" id="UP000461730">
    <property type="component" value="Unassembled WGS sequence"/>
</dbReference>
<feature type="chain" id="PRO_5029672731" evidence="1">
    <location>
        <begin position="23"/>
        <end position="347"/>
    </location>
</feature>
<accession>A0A7K1UDL0</accession>
<evidence type="ECO:0000313" key="2">
    <source>
        <dbReference type="EMBL" id="MVT12479.1"/>
    </source>
</evidence>
<name>A0A7K1UDL0_9BACT</name>
<dbReference type="AlphaFoldDB" id="A0A7K1UDL0"/>
<proteinExistence type="predicted"/>
<dbReference type="RefSeq" id="WP_157309894.1">
    <property type="nucleotide sequence ID" value="NZ_WRXN01000027.1"/>
</dbReference>
<dbReference type="InterPro" id="IPR032173">
    <property type="entry name" value="DUF5007"/>
</dbReference>
<keyword evidence="3" id="KW-1185">Reference proteome</keyword>
<comment type="caution">
    <text evidence="2">The sequence shown here is derived from an EMBL/GenBank/DDBJ whole genome shotgun (WGS) entry which is preliminary data.</text>
</comment>